<proteinExistence type="predicted"/>
<gene>
    <name evidence="2" type="ORF">QFZ26_002032</name>
</gene>
<dbReference type="RefSeq" id="WP_307041745.1">
    <property type="nucleotide sequence ID" value="NZ_JAUSYY010000001.1"/>
</dbReference>
<dbReference type="EMBL" id="JAUSYY010000001">
    <property type="protein sequence ID" value="MDQ0894477.1"/>
    <property type="molecule type" value="Genomic_DNA"/>
</dbReference>
<reference evidence="2 3" key="1">
    <citation type="submission" date="2023-07" db="EMBL/GenBank/DDBJ databases">
        <title>Comparative genomics of wheat-associated soil bacteria to identify genetic determinants of phenazine resistance.</title>
        <authorList>
            <person name="Mouncey N."/>
        </authorList>
    </citation>
    <scope>NUCLEOTIDE SEQUENCE [LARGE SCALE GENOMIC DNA]</scope>
    <source>
        <strain evidence="2 3">V3I3</strain>
    </source>
</reference>
<sequence>MPHSVEPALRSEMMRRMNDGWVLHGDRTSTEMTMRHIVLPPAWRLAVDLINPFAWLFGVTWTPANRTLTVAVDEEGRLHRRTTGKIPKRWPQHYSWEVPDGPIDPQGETRHRR</sequence>
<protein>
    <submittedName>
        <fullName evidence="2">Uncharacterized protein</fullName>
    </submittedName>
</protein>
<keyword evidence="3" id="KW-1185">Reference proteome</keyword>
<dbReference type="Proteomes" id="UP001239083">
    <property type="component" value="Unassembled WGS sequence"/>
</dbReference>
<name>A0ABU0R9N1_9MICO</name>
<accession>A0ABU0R9N1</accession>
<comment type="caution">
    <text evidence="2">The sequence shown here is derived from an EMBL/GenBank/DDBJ whole genome shotgun (WGS) entry which is preliminary data.</text>
</comment>
<evidence type="ECO:0000313" key="3">
    <source>
        <dbReference type="Proteomes" id="UP001239083"/>
    </source>
</evidence>
<organism evidence="2 3">
    <name type="scientific">Agromyces ramosus</name>
    <dbReference type="NCBI Taxonomy" id="33879"/>
    <lineage>
        <taxon>Bacteria</taxon>
        <taxon>Bacillati</taxon>
        <taxon>Actinomycetota</taxon>
        <taxon>Actinomycetes</taxon>
        <taxon>Micrococcales</taxon>
        <taxon>Microbacteriaceae</taxon>
        <taxon>Agromyces</taxon>
    </lineage>
</organism>
<evidence type="ECO:0000313" key="2">
    <source>
        <dbReference type="EMBL" id="MDQ0894477.1"/>
    </source>
</evidence>
<evidence type="ECO:0000256" key="1">
    <source>
        <dbReference type="SAM" id="MobiDB-lite"/>
    </source>
</evidence>
<feature type="region of interest" description="Disordered" evidence="1">
    <location>
        <begin position="92"/>
        <end position="113"/>
    </location>
</feature>